<keyword evidence="4 8" id="KW-0812">Transmembrane</keyword>
<dbReference type="GO" id="GO:0043190">
    <property type="term" value="C:ATP-binding cassette (ABC) transporter complex"/>
    <property type="evidence" value="ECO:0007669"/>
    <property type="project" value="InterPro"/>
</dbReference>
<evidence type="ECO:0000313" key="12">
    <source>
        <dbReference type="Proteomes" id="UP001321861"/>
    </source>
</evidence>
<evidence type="ECO:0000259" key="10">
    <source>
        <dbReference type="PROSITE" id="PS50928"/>
    </source>
</evidence>
<dbReference type="NCBIfam" id="TIGR01726">
    <property type="entry name" value="HEQRo_perm_3TM"/>
    <property type="match status" value="1"/>
</dbReference>
<feature type="transmembrane region" description="Helical" evidence="8">
    <location>
        <begin position="556"/>
        <end position="577"/>
    </location>
</feature>
<dbReference type="Pfam" id="PF00497">
    <property type="entry name" value="SBP_bac_3"/>
    <property type="match status" value="2"/>
</dbReference>
<evidence type="ECO:0000256" key="8">
    <source>
        <dbReference type="RuleBase" id="RU363032"/>
    </source>
</evidence>
<feature type="signal peptide" evidence="9">
    <location>
        <begin position="1"/>
        <end position="21"/>
    </location>
</feature>
<evidence type="ECO:0000313" key="11">
    <source>
        <dbReference type="EMBL" id="BDR59667.1"/>
    </source>
</evidence>
<gene>
    <name evidence="11" type="ORF">XA3_21080</name>
</gene>
<comment type="similarity">
    <text evidence="8">Belongs to the binding-protein-dependent transport system permease family.</text>
</comment>
<feature type="transmembrane region" description="Helical" evidence="8">
    <location>
        <begin position="522"/>
        <end position="544"/>
    </location>
</feature>
<evidence type="ECO:0000256" key="5">
    <source>
        <dbReference type="ARBA" id="ARBA00022729"/>
    </source>
</evidence>
<dbReference type="InterPro" id="IPR001638">
    <property type="entry name" value="Solute-binding_3/MltF_N"/>
</dbReference>
<dbReference type="Gene3D" id="3.40.190.10">
    <property type="entry name" value="Periplasmic binding protein-like II"/>
    <property type="match status" value="4"/>
</dbReference>
<sequence length="715" mass="78683">MKKKKIFFIIMLLAVIKIACAGGTSVQAAEDKNHYTITTDETYPPFVFQNKDKQYEGIDMDLLKSISKIENFTYTIKPMSFNMAAQAVANRQADGIIAGMTITPEREKIYDASNSYYKTGVVFAVGQNSKITSLSDLKGKTIAAKTGTASAKYALEMSKKYDFKITYFSDSNILYNDVIAGNSVACFEDEPVIKYAIKNGVNLKIPDQTPAQAGYYAFFVQKGQNQELLKKFNSGLKKLKANGQYQEIVNKYLSTETPKKNNKNKPHYTIVCDVTFPPFEIQAKNGKYVGIDIDLLNQISIDQGFTYTLKPMSFNSATQSVTNGQADGIISGLSVTDERKKVFDFSDPYFVSGFIWATREDSSIKSLNDLKGKTVALKTGTGSADYGKSIQSKYGFKIKYFNDSNTMYNDVVVGNAVACFEDQPVMQYAIKNGIKLTIPKQTPANQGNYAFAVQKGKNSELLKSFNTGLKQLQTNGTFDQIKAKYLGGDQKKITGNTKEDTSFWGIISSNKSMFISGLTNTLTLTVCAILIASIWGVILGVMGVSEHAFVRGIYSTVIYIFRGLPLLVLAFFVYIGLPNVTGIKISTFAAGLFTLVLNEGAYTAAFVKGGFDAVDPGQMEAARALGVPYSKAMRGIVMPQGLRIMIPSFINQFIITLKDTSIISAIGFVELTQTGQLLVARTQQGFIVYGIVALIYLIVITLLTWLSKIIEKRLS</sequence>
<dbReference type="PANTHER" id="PTHR35936">
    <property type="entry name" value="MEMBRANE-BOUND LYTIC MUREIN TRANSGLYCOSYLASE F"/>
    <property type="match status" value="1"/>
</dbReference>
<name>A0AAU9DR33_9LACO</name>
<dbReference type="InterPro" id="IPR035906">
    <property type="entry name" value="MetI-like_sf"/>
</dbReference>
<keyword evidence="2 8" id="KW-0813">Transport</keyword>
<dbReference type="SMART" id="SM00079">
    <property type="entry name" value="PBPe"/>
    <property type="match status" value="1"/>
</dbReference>
<dbReference type="InterPro" id="IPR010065">
    <property type="entry name" value="AA_ABC_transptr_permease_3TM"/>
</dbReference>
<evidence type="ECO:0000256" key="7">
    <source>
        <dbReference type="ARBA" id="ARBA00023136"/>
    </source>
</evidence>
<dbReference type="AlphaFoldDB" id="A0AAU9DR33"/>
<evidence type="ECO:0000256" key="9">
    <source>
        <dbReference type="SAM" id="SignalP"/>
    </source>
</evidence>
<keyword evidence="6 8" id="KW-1133">Transmembrane helix</keyword>
<dbReference type="Pfam" id="PF00528">
    <property type="entry name" value="BPD_transp_1"/>
    <property type="match status" value="1"/>
</dbReference>
<protein>
    <submittedName>
        <fullName evidence="11">Amino acid ABC transporter permease</fullName>
    </submittedName>
</protein>
<keyword evidence="5 9" id="KW-0732">Signal</keyword>
<proteinExistence type="inferred from homology"/>
<dbReference type="InterPro" id="IPR000515">
    <property type="entry name" value="MetI-like"/>
</dbReference>
<evidence type="ECO:0000256" key="2">
    <source>
        <dbReference type="ARBA" id="ARBA00022448"/>
    </source>
</evidence>
<dbReference type="SUPFAM" id="SSF161098">
    <property type="entry name" value="MetI-like"/>
    <property type="match status" value="1"/>
</dbReference>
<dbReference type="Gene3D" id="1.10.3720.10">
    <property type="entry name" value="MetI-like"/>
    <property type="match status" value="1"/>
</dbReference>
<dbReference type="KEGG" id="xap:XA3_21080"/>
<dbReference type="EMBL" id="AP026802">
    <property type="protein sequence ID" value="BDR59667.1"/>
    <property type="molecule type" value="Genomic_DNA"/>
</dbReference>
<dbReference type="PROSITE" id="PS50928">
    <property type="entry name" value="ABC_TM1"/>
    <property type="match status" value="1"/>
</dbReference>
<organism evidence="11 12">
    <name type="scientific">Xylocopilactobacillus apicola</name>
    <dbReference type="NCBI Taxonomy" id="2932184"/>
    <lineage>
        <taxon>Bacteria</taxon>
        <taxon>Bacillati</taxon>
        <taxon>Bacillota</taxon>
        <taxon>Bacilli</taxon>
        <taxon>Lactobacillales</taxon>
        <taxon>Lactobacillaceae</taxon>
        <taxon>Xylocopilactobacillus</taxon>
    </lineage>
</organism>
<dbReference type="GO" id="GO:0015276">
    <property type="term" value="F:ligand-gated monoatomic ion channel activity"/>
    <property type="evidence" value="ECO:0007669"/>
    <property type="project" value="InterPro"/>
</dbReference>
<evidence type="ECO:0000256" key="6">
    <source>
        <dbReference type="ARBA" id="ARBA00022989"/>
    </source>
</evidence>
<feature type="transmembrane region" description="Helical" evidence="8">
    <location>
        <begin position="686"/>
        <end position="706"/>
    </location>
</feature>
<dbReference type="InterPro" id="IPR001320">
    <property type="entry name" value="Iontro_rcpt_C"/>
</dbReference>
<evidence type="ECO:0000256" key="3">
    <source>
        <dbReference type="ARBA" id="ARBA00022475"/>
    </source>
</evidence>
<dbReference type="Proteomes" id="UP001321861">
    <property type="component" value="Chromosome"/>
</dbReference>
<keyword evidence="12" id="KW-1185">Reference proteome</keyword>
<evidence type="ECO:0000256" key="4">
    <source>
        <dbReference type="ARBA" id="ARBA00022692"/>
    </source>
</evidence>
<feature type="domain" description="ABC transmembrane type-1" evidence="10">
    <location>
        <begin position="518"/>
        <end position="707"/>
    </location>
</feature>
<keyword evidence="7 8" id="KW-0472">Membrane</keyword>
<keyword evidence="3" id="KW-1003">Cell membrane</keyword>
<dbReference type="SMART" id="SM00062">
    <property type="entry name" value="PBPb"/>
    <property type="match status" value="2"/>
</dbReference>
<reference evidence="11 12" key="1">
    <citation type="journal article" date="2023" name="Microbiol. Spectr.">
        <title>Symbiosis of Carpenter Bees with Uncharacterized Lactic Acid Bacteria Showing NAD Auxotrophy.</title>
        <authorList>
            <person name="Kawasaki S."/>
            <person name="Ozawa K."/>
            <person name="Mori T."/>
            <person name="Yamamoto A."/>
            <person name="Ito M."/>
            <person name="Ohkuma M."/>
            <person name="Sakamoto M."/>
            <person name="Matsutani M."/>
        </authorList>
    </citation>
    <scope>NUCLEOTIDE SEQUENCE [LARGE SCALE GENOMIC DNA]</scope>
    <source>
        <strain evidence="11 12">XA3</strain>
    </source>
</reference>
<evidence type="ECO:0000256" key="1">
    <source>
        <dbReference type="ARBA" id="ARBA00004651"/>
    </source>
</evidence>
<accession>A0AAU9DR33</accession>
<dbReference type="CDD" id="cd06261">
    <property type="entry name" value="TM_PBP2"/>
    <property type="match status" value="1"/>
</dbReference>
<feature type="chain" id="PRO_5043605660" evidence="9">
    <location>
        <begin position="22"/>
        <end position="715"/>
    </location>
</feature>
<comment type="subcellular location">
    <subcellularLocation>
        <location evidence="1 8">Cell membrane</location>
        <topology evidence="1 8">Multi-pass membrane protein</topology>
    </subcellularLocation>
</comment>
<dbReference type="RefSeq" id="WP_317635451.1">
    <property type="nucleotide sequence ID" value="NZ_AP026802.1"/>
</dbReference>
<dbReference type="PANTHER" id="PTHR35936:SF38">
    <property type="entry name" value="GLUTAMINE-BINDING PERIPLASMIC PROTEIN"/>
    <property type="match status" value="1"/>
</dbReference>
<dbReference type="SUPFAM" id="SSF53850">
    <property type="entry name" value="Periplasmic binding protein-like II"/>
    <property type="match status" value="2"/>
</dbReference>